<proteinExistence type="predicted"/>
<accession>A0A1V9EX50</accession>
<organism evidence="1 2">
    <name type="scientific">Niastella yeongjuensis</name>
    <dbReference type="NCBI Taxonomy" id="354355"/>
    <lineage>
        <taxon>Bacteria</taxon>
        <taxon>Pseudomonadati</taxon>
        <taxon>Bacteroidota</taxon>
        <taxon>Chitinophagia</taxon>
        <taxon>Chitinophagales</taxon>
        <taxon>Chitinophagaceae</taxon>
        <taxon>Niastella</taxon>
    </lineage>
</organism>
<keyword evidence="2" id="KW-1185">Reference proteome</keyword>
<name>A0A1V9EX50_9BACT</name>
<dbReference type="EMBL" id="LVXG01000012">
    <property type="protein sequence ID" value="OQP50485.1"/>
    <property type="molecule type" value="Genomic_DNA"/>
</dbReference>
<evidence type="ECO:0000313" key="2">
    <source>
        <dbReference type="Proteomes" id="UP000192610"/>
    </source>
</evidence>
<dbReference type="Proteomes" id="UP000192610">
    <property type="component" value="Unassembled WGS sequence"/>
</dbReference>
<comment type="caution">
    <text evidence="1">The sequence shown here is derived from an EMBL/GenBank/DDBJ whole genome shotgun (WGS) entry which is preliminary data.</text>
</comment>
<gene>
    <name evidence="1" type="ORF">A4H97_01185</name>
</gene>
<dbReference type="STRING" id="354355.SAMN05660816_00710"/>
<reference evidence="2" key="1">
    <citation type="submission" date="2016-04" db="EMBL/GenBank/DDBJ databases">
        <authorList>
            <person name="Chen L."/>
            <person name="Zhuang W."/>
            <person name="Wang G."/>
        </authorList>
    </citation>
    <scope>NUCLEOTIDE SEQUENCE [LARGE SCALE GENOMIC DNA]</scope>
    <source>
        <strain evidence="2">17621</strain>
    </source>
</reference>
<dbReference type="RefSeq" id="WP_081198819.1">
    <property type="nucleotide sequence ID" value="NZ_FOCZ01000001.1"/>
</dbReference>
<dbReference type="AlphaFoldDB" id="A0A1V9EX50"/>
<dbReference type="OrthoDB" id="1441229at2"/>
<sequence>MQSYINHLLADIAEACREQQPETYSAAAGENDLESIERYFEEVERWLENDPEHDFSYYCGLQLEQFPPTDQLTNDQMEAVSLAFEKLLFTWNIGVEMPEKLPISRKYTLLISVLEKKVAIVENGFETVEFCNYDPPSCPFEEWCTCKELGLKDQYDDDLEDVDPDNIPF</sequence>
<protein>
    <submittedName>
        <fullName evidence="1">Uncharacterized protein</fullName>
    </submittedName>
</protein>
<evidence type="ECO:0000313" key="1">
    <source>
        <dbReference type="EMBL" id="OQP50485.1"/>
    </source>
</evidence>